<dbReference type="Pfam" id="PF11753">
    <property type="entry name" value="DUF3310"/>
    <property type="match status" value="1"/>
</dbReference>
<keyword evidence="1" id="KW-0808">Transferase</keyword>
<name>A0A8S5LXF8_9CAUD</name>
<sequence length="169" mass="19743">MICKKDSGGGRVFWSAVTAERVILPKGMQYEHLTYEPTRWYLFIADDEYWLYPAEEIERIANTPDCRLVVNPVGQPYVIYDKSKYEYEFEDDSIRIVEKSDSVSHPSHYADGWSNGAEVIDLTEHLSFCAGNVVKYVCRAGRKDPDKYVEDLEKARWYLDREIARVKEQ</sequence>
<keyword evidence="1" id="KW-0418">Kinase</keyword>
<dbReference type="InterPro" id="IPR021739">
    <property type="entry name" value="SaV-like"/>
</dbReference>
<proteinExistence type="predicted"/>
<protein>
    <submittedName>
        <fullName evidence="1">Nucelotide kinase</fullName>
    </submittedName>
</protein>
<evidence type="ECO:0000313" key="1">
    <source>
        <dbReference type="EMBL" id="DAD74491.1"/>
    </source>
</evidence>
<dbReference type="EMBL" id="BK014761">
    <property type="protein sequence ID" value="DAD74491.1"/>
    <property type="molecule type" value="Genomic_DNA"/>
</dbReference>
<reference evidence="1" key="1">
    <citation type="journal article" date="2021" name="Proc. Natl. Acad. Sci. U.S.A.">
        <title>A Catalog of Tens of Thousands of Viruses from Human Metagenomes Reveals Hidden Associations with Chronic Diseases.</title>
        <authorList>
            <person name="Tisza M.J."/>
            <person name="Buck C.B."/>
        </authorList>
    </citation>
    <scope>NUCLEOTIDE SEQUENCE</scope>
    <source>
        <strain evidence="1">CtPL34</strain>
    </source>
</reference>
<dbReference type="GO" id="GO:0016301">
    <property type="term" value="F:kinase activity"/>
    <property type="evidence" value="ECO:0007669"/>
    <property type="project" value="UniProtKB-KW"/>
</dbReference>
<accession>A0A8S5LXF8</accession>
<organism evidence="1">
    <name type="scientific">Siphoviridae sp. ctPL34</name>
    <dbReference type="NCBI Taxonomy" id="2826322"/>
    <lineage>
        <taxon>Viruses</taxon>
        <taxon>Duplodnaviria</taxon>
        <taxon>Heunggongvirae</taxon>
        <taxon>Uroviricota</taxon>
        <taxon>Caudoviricetes</taxon>
    </lineage>
</organism>